<evidence type="ECO:0000313" key="7">
    <source>
        <dbReference type="Proteomes" id="UP000256269"/>
    </source>
</evidence>
<dbReference type="Pfam" id="PF00440">
    <property type="entry name" value="TetR_N"/>
    <property type="match status" value="1"/>
</dbReference>
<proteinExistence type="predicted"/>
<keyword evidence="1" id="KW-0805">Transcription regulation</keyword>
<feature type="domain" description="HTH tetR-type" evidence="5">
    <location>
        <begin position="28"/>
        <end position="88"/>
    </location>
</feature>
<evidence type="ECO:0000256" key="2">
    <source>
        <dbReference type="ARBA" id="ARBA00023125"/>
    </source>
</evidence>
<dbReference type="GO" id="GO:0003700">
    <property type="term" value="F:DNA-binding transcription factor activity"/>
    <property type="evidence" value="ECO:0007669"/>
    <property type="project" value="TreeGrafter"/>
</dbReference>
<dbReference type="PANTHER" id="PTHR30055:SF151">
    <property type="entry name" value="TRANSCRIPTIONAL REGULATORY PROTEIN"/>
    <property type="match status" value="1"/>
</dbReference>
<dbReference type="GO" id="GO:0045892">
    <property type="term" value="P:negative regulation of DNA-templated transcription"/>
    <property type="evidence" value="ECO:0007669"/>
    <property type="project" value="InterPro"/>
</dbReference>
<dbReference type="InterPro" id="IPR004111">
    <property type="entry name" value="Repressor_TetR_C"/>
</dbReference>
<dbReference type="PROSITE" id="PS50977">
    <property type="entry name" value="HTH_TETR_2"/>
    <property type="match status" value="1"/>
</dbReference>
<comment type="caution">
    <text evidence="6">The sequence shown here is derived from an EMBL/GenBank/DDBJ whole genome shotgun (WGS) entry which is preliminary data.</text>
</comment>
<dbReference type="EMBL" id="QUNO01000009">
    <property type="protein sequence ID" value="REH43682.1"/>
    <property type="molecule type" value="Genomic_DNA"/>
</dbReference>
<dbReference type="AlphaFoldDB" id="A0A3E0HEL7"/>
<dbReference type="GO" id="GO:0000976">
    <property type="term" value="F:transcription cis-regulatory region binding"/>
    <property type="evidence" value="ECO:0007669"/>
    <property type="project" value="TreeGrafter"/>
</dbReference>
<name>A0A3E0HEL7_9PSEU</name>
<protein>
    <submittedName>
        <fullName evidence="6">AcrR family transcriptional regulator</fullName>
    </submittedName>
</protein>
<accession>A0A3E0HEL7</accession>
<sequence length="237" mass="25816">MFVTNASVRLALMTDKTYNRRERPAKPALTRDGIVATALAVMRADGMDKVTMRRLAKELDTGPASLYVYVKDTEELHAAMLDELLGEVDLDPGDAPSWRGRLHKVITSYQQVLYDHPSLARVALVTRLSGPNYLAVIEAVLARLAEGGMPRAQAAWAVDMLLLISTASAVEQGTRAEHPDASAADHDLMLRAVRDADPESHPNIVAHAEELTAGPASKRARWMFNVLLNGALDTSLP</sequence>
<gene>
    <name evidence="6" type="ORF">BCF44_109225</name>
</gene>
<dbReference type="Gene3D" id="1.10.357.10">
    <property type="entry name" value="Tetracycline Repressor, domain 2"/>
    <property type="match status" value="1"/>
</dbReference>
<evidence type="ECO:0000259" key="5">
    <source>
        <dbReference type="PROSITE" id="PS50977"/>
    </source>
</evidence>
<evidence type="ECO:0000313" key="6">
    <source>
        <dbReference type="EMBL" id="REH43682.1"/>
    </source>
</evidence>
<keyword evidence="7" id="KW-1185">Reference proteome</keyword>
<dbReference type="InterPro" id="IPR009057">
    <property type="entry name" value="Homeodomain-like_sf"/>
</dbReference>
<evidence type="ECO:0000256" key="4">
    <source>
        <dbReference type="PROSITE-ProRule" id="PRU00335"/>
    </source>
</evidence>
<dbReference type="SUPFAM" id="SSF48498">
    <property type="entry name" value="Tetracyclin repressor-like, C-terminal domain"/>
    <property type="match status" value="1"/>
</dbReference>
<dbReference type="InterPro" id="IPR001647">
    <property type="entry name" value="HTH_TetR"/>
</dbReference>
<dbReference type="PANTHER" id="PTHR30055">
    <property type="entry name" value="HTH-TYPE TRANSCRIPTIONAL REGULATOR RUTR"/>
    <property type="match status" value="1"/>
</dbReference>
<keyword evidence="3" id="KW-0804">Transcription</keyword>
<dbReference type="InterPro" id="IPR036271">
    <property type="entry name" value="Tet_transcr_reg_TetR-rel_C_sf"/>
</dbReference>
<evidence type="ECO:0000256" key="3">
    <source>
        <dbReference type="ARBA" id="ARBA00023163"/>
    </source>
</evidence>
<dbReference type="InterPro" id="IPR050109">
    <property type="entry name" value="HTH-type_TetR-like_transc_reg"/>
</dbReference>
<dbReference type="SUPFAM" id="SSF46689">
    <property type="entry name" value="Homeodomain-like"/>
    <property type="match status" value="1"/>
</dbReference>
<keyword evidence="2 4" id="KW-0238">DNA-binding</keyword>
<reference evidence="6 7" key="1">
    <citation type="submission" date="2018-08" db="EMBL/GenBank/DDBJ databases">
        <title>Genomic Encyclopedia of Archaeal and Bacterial Type Strains, Phase II (KMG-II): from individual species to whole genera.</title>
        <authorList>
            <person name="Goeker M."/>
        </authorList>
    </citation>
    <scope>NUCLEOTIDE SEQUENCE [LARGE SCALE GENOMIC DNA]</scope>
    <source>
        <strain evidence="6 7">DSM 45791</strain>
    </source>
</reference>
<dbReference type="Proteomes" id="UP000256269">
    <property type="component" value="Unassembled WGS sequence"/>
</dbReference>
<organism evidence="6 7">
    <name type="scientific">Kutzneria buriramensis</name>
    <dbReference type="NCBI Taxonomy" id="1045776"/>
    <lineage>
        <taxon>Bacteria</taxon>
        <taxon>Bacillati</taxon>
        <taxon>Actinomycetota</taxon>
        <taxon>Actinomycetes</taxon>
        <taxon>Pseudonocardiales</taxon>
        <taxon>Pseudonocardiaceae</taxon>
        <taxon>Kutzneria</taxon>
    </lineage>
</organism>
<dbReference type="Pfam" id="PF02909">
    <property type="entry name" value="TetR_C_1"/>
    <property type="match status" value="1"/>
</dbReference>
<feature type="DNA-binding region" description="H-T-H motif" evidence="4">
    <location>
        <begin position="51"/>
        <end position="70"/>
    </location>
</feature>
<evidence type="ECO:0000256" key="1">
    <source>
        <dbReference type="ARBA" id="ARBA00023015"/>
    </source>
</evidence>